<organism evidence="6 7">
    <name type="scientific">Virgibacillus alimentarius</name>
    <dbReference type="NCBI Taxonomy" id="698769"/>
    <lineage>
        <taxon>Bacteria</taxon>
        <taxon>Bacillati</taxon>
        <taxon>Bacillota</taxon>
        <taxon>Bacilli</taxon>
        <taxon>Bacillales</taxon>
        <taxon>Bacillaceae</taxon>
        <taxon>Virgibacillus</taxon>
    </lineage>
</organism>
<dbReference type="PROSITE" id="PS51071">
    <property type="entry name" value="HTH_RPIR"/>
    <property type="match status" value="1"/>
</dbReference>
<dbReference type="Gene3D" id="1.10.10.10">
    <property type="entry name" value="Winged helix-like DNA-binding domain superfamily/Winged helix DNA-binding domain"/>
    <property type="match status" value="1"/>
</dbReference>
<dbReference type="SUPFAM" id="SSF46689">
    <property type="entry name" value="Homeodomain-like"/>
    <property type="match status" value="1"/>
</dbReference>
<feature type="domain" description="SIS" evidence="5">
    <location>
        <begin position="124"/>
        <end position="265"/>
    </location>
</feature>
<dbReference type="Proteomes" id="UP001519294">
    <property type="component" value="Unassembled WGS sequence"/>
</dbReference>
<reference evidence="6 7" key="1">
    <citation type="submission" date="2021-03" db="EMBL/GenBank/DDBJ databases">
        <title>Genomic Encyclopedia of Type Strains, Phase IV (KMG-IV): sequencing the most valuable type-strain genomes for metagenomic binning, comparative biology and taxonomic classification.</title>
        <authorList>
            <person name="Goeker M."/>
        </authorList>
    </citation>
    <scope>NUCLEOTIDE SEQUENCE [LARGE SCALE GENOMIC DNA]</scope>
    <source>
        <strain evidence="6 7">DSM 25790</strain>
    </source>
</reference>
<dbReference type="InterPro" id="IPR047640">
    <property type="entry name" value="RpiR-like"/>
</dbReference>
<evidence type="ECO:0000256" key="2">
    <source>
        <dbReference type="ARBA" id="ARBA00023125"/>
    </source>
</evidence>
<dbReference type="GO" id="GO:0003677">
    <property type="term" value="F:DNA binding"/>
    <property type="evidence" value="ECO:0007669"/>
    <property type="project" value="UniProtKB-KW"/>
</dbReference>
<dbReference type="EMBL" id="JAGIKX010000014">
    <property type="protein sequence ID" value="MBP2257785.1"/>
    <property type="molecule type" value="Genomic_DNA"/>
</dbReference>
<dbReference type="CDD" id="cd05013">
    <property type="entry name" value="SIS_RpiR"/>
    <property type="match status" value="1"/>
</dbReference>
<gene>
    <name evidence="6" type="ORF">J2Z81_001739</name>
</gene>
<dbReference type="SUPFAM" id="SSF53697">
    <property type="entry name" value="SIS domain"/>
    <property type="match status" value="1"/>
</dbReference>
<dbReference type="PANTHER" id="PTHR30514">
    <property type="entry name" value="GLUCOKINASE"/>
    <property type="match status" value="1"/>
</dbReference>
<keyword evidence="1" id="KW-0805">Transcription regulation</keyword>
<keyword evidence="7" id="KW-1185">Reference proteome</keyword>
<name>A0ABS4S8H1_9BACI</name>
<protein>
    <submittedName>
        <fullName evidence="6">DNA-binding MurR/RpiR family transcriptional regulator</fullName>
    </submittedName>
</protein>
<keyword evidence="3" id="KW-0804">Transcription</keyword>
<dbReference type="Pfam" id="PF01418">
    <property type="entry name" value="HTH_6"/>
    <property type="match status" value="1"/>
</dbReference>
<dbReference type="Pfam" id="PF01380">
    <property type="entry name" value="SIS"/>
    <property type="match status" value="1"/>
</dbReference>
<evidence type="ECO:0000256" key="3">
    <source>
        <dbReference type="ARBA" id="ARBA00023163"/>
    </source>
</evidence>
<dbReference type="Gene3D" id="3.40.50.10490">
    <property type="entry name" value="Glucose-6-phosphate isomerase like protein, domain 1"/>
    <property type="match status" value="1"/>
</dbReference>
<sequence>MEGIYQKIAEHQSIFTKKFQKISSYIYHEPEIIAANSATEAGKTMGVSETTVIRFCQTLGYPGYRALQEEVQKHLFQKSSLTEYVEDKAIDGSQNQPIKGLMANDLEAIQQTMRQISEAHLETAVTKIAAADKVLVAGIRTSHALASWFAFSLDLIMGNTRLYQPNVDDILLRMSALSDQSVVVAFSFHRYAIDTIRLAKLAKQQGAFVIAFTDSPVSPITGHASLTLPIPFHEKSTLDVAPAAMSLANSIVSAISLRNADQFQKRATLFDSIQGQDFFA</sequence>
<dbReference type="InterPro" id="IPR036388">
    <property type="entry name" value="WH-like_DNA-bd_sf"/>
</dbReference>
<dbReference type="InterPro" id="IPR035472">
    <property type="entry name" value="RpiR-like_SIS"/>
</dbReference>
<proteinExistence type="predicted"/>
<dbReference type="PROSITE" id="PS51464">
    <property type="entry name" value="SIS"/>
    <property type="match status" value="1"/>
</dbReference>
<dbReference type="PANTHER" id="PTHR30514:SF18">
    <property type="entry name" value="RPIR-FAMILY TRANSCRIPTIONAL REGULATOR"/>
    <property type="match status" value="1"/>
</dbReference>
<dbReference type="RefSeq" id="WP_029265886.1">
    <property type="nucleotide sequence ID" value="NZ_JAGIKX010000014.1"/>
</dbReference>
<feature type="domain" description="HTH rpiR-type" evidence="4">
    <location>
        <begin position="2"/>
        <end position="78"/>
    </location>
</feature>
<dbReference type="InterPro" id="IPR046348">
    <property type="entry name" value="SIS_dom_sf"/>
</dbReference>
<keyword evidence="2 6" id="KW-0238">DNA-binding</keyword>
<evidence type="ECO:0000259" key="4">
    <source>
        <dbReference type="PROSITE" id="PS51071"/>
    </source>
</evidence>
<evidence type="ECO:0000256" key="1">
    <source>
        <dbReference type="ARBA" id="ARBA00023015"/>
    </source>
</evidence>
<evidence type="ECO:0000259" key="5">
    <source>
        <dbReference type="PROSITE" id="PS51464"/>
    </source>
</evidence>
<dbReference type="InterPro" id="IPR009057">
    <property type="entry name" value="Homeodomain-like_sf"/>
</dbReference>
<evidence type="ECO:0000313" key="6">
    <source>
        <dbReference type="EMBL" id="MBP2257785.1"/>
    </source>
</evidence>
<dbReference type="InterPro" id="IPR000281">
    <property type="entry name" value="HTH_RpiR"/>
</dbReference>
<comment type="caution">
    <text evidence="6">The sequence shown here is derived from an EMBL/GenBank/DDBJ whole genome shotgun (WGS) entry which is preliminary data.</text>
</comment>
<evidence type="ECO:0000313" key="7">
    <source>
        <dbReference type="Proteomes" id="UP001519294"/>
    </source>
</evidence>
<accession>A0ABS4S8H1</accession>
<dbReference type="InterPro" id="IPR001347">
    <property type="entry name" value="SIS_dom"/>
</dbReference>